<organism evidence="7">
    <name type="scientific">hydrocarbon metagenome</name>
    <dbReference type="NCBI Taxonomy" id="938273"/>
    <lineage>
        <taxon>unclassified sequences</taxon>
        <taxon>metagenomes</taxon>
        <taxon>ecological metagenomes</taxon>
    </lineage>
</organism>
<feature type="transmembrane region" description="Helical" evidence="6">
    <location>
        <begin position="340"/>
        <end position="362"/>
    </location>
</feature>
<feature type="transmembrane region" description="Helical" evidence="6">
    <location>
        <begin position="151"/>
        <end position="171"/>
    </location>
</feature>
<dbReference type="AlphaFoldDB" id="A0A0W8FZV0"/>
<feature type="transmembrane region" description="Helical" evidence="6">
    <location>
        <begin position="208"/>
        <end position="224"/>
    </location>
</feature>
<accession>A0A0W8FZV0</accession>
<dbReference type="InterPro" id="IPR002794">
    <property type="entry name" value="DUF92_TMEM19"/>
</dbReference>
<dbReference type="Pfam" id="PF01940">
    <property type="entry name" value="DUF92"/>
    <property type="match status" value="1"/>
</dbReference>
<protein>
    <submittedName>
        <fullName evidence="7">/ phytol kinase</fullName>
    </submittedName>
</protein>
<keyword evidence="3 6" id="KW-0812">Transmembrane</keyword>
<evidence type="ECO:0000256" key="6">
    <source>
        <dbReference type="SAM" id="Phobius"/>
    </source>
</evidence>
<comment type="similarity">
    <text evidence="2">Belongs to the TMEM19 family.</text>
</comment>
<sequence>MITALFLAIIILIVTVLSEILGLEGIINRELSRKLPHIIAGIIAAFSVVIIESKFVLLLYGCLSIIVTFLLVQFDILKTIRESRSKSWGIFFLPVAYTFLILFLFPINKEIIFLSMILFGIADSAAAIVGEFSTHNYFYLTSDRKSIIGSVIFFCITLFILILFFAGIIQFERLTNIFFSLNDIIYFSLATSLILTVIEAISSRGSDNFFIPVFAAILLYVFIQSPNPEFVEQFITGVFFALLVALISIRFKFLTLDGSAATFILASFIFGLGGWKWSLPIMTFFILSSLLSKIRKRANEDIESFFEKSGTRDYLQVIANGGIGGILVIYNQIFPNEVNYYIYIASLAAVCADTWATEIGTFKKRTTYNILNFKKIEQGTSGGISFVGTIGAVAGSFAIALSGLLWSSLNPINYFMLIIGAGLLGSFFDSLLGATIQSQARCRVCNKITERATHCGQNTAYFRGFTWLNNDAVNFFAGASSAALIIIIYFFN</sequence>
<feature type="transmembrane region" description="Helical" evidence="6">
    <location>
        <begin position="111"/>
        <end position="130"/>
    </location>
</feature>
<comment type="subcellular location">
    <subcellularLocation>
        <location evidence="1">Membrane</location>
        <topology evidence="1">Multi-pass membrane protein</topology>
    </subcellularLocation>
</comment>
<feature type="transmembrane region" description="Helical" evidence="6">
    <location>
        <begin position="35"/>
        <end position="51"/>
    </location>
</feature>
<evidence type="ECO:0000313" key="7">
    <source>
        <dbReference type="EMBL" id="KUG26397.1"/>
    </source>
</evidence>
<feature type="transmembrane region" description="Helical" evidence="6">
    <location>
        <begin position="230"/>
        <end position="247"/>
    </location>
</feature>
<feature type="transmembrane region" description="Helical" evidence="6">
    <location>
        <begin position="57"/>
        <end position="76"/>
    </location>
</feature>
<feature type="transmembrane region" description="Helical" evidence="6">
    <location>
        <begin position="383"/>
        <end position="406"/>
    </location>
</feature>
<keyword evidence="4 6" id="KW-1133">Transmembrane helix</keyword>
<evidence type="ECO:0000256" key="5">
    <source>
        <dbReference type="ARBA" id="ARBA00023136"/>
    </source>
</evidence>
<feature type="transmembrane region" description="Helical" evidence="6">
    <location>
        <begin position="6"/>
        <end position="23"/>
    </location>
</feature>
<keyword evidence="7" id="KW-0808">Transferase</keyword>
<keyword evidence="5 6" id="KW-0472">Membrane</keyword>
<dbReference type="EMBL" id="LNQE01000472">
    <property type="protein sequence ID" value="KUG26397.1"/>
    <property type="molecule type" value="Genomic_DNA"/>
</dbReference>
<evidence type="ECO:0000256" key="3">
    <source>
        <dbReference type="ARBA" id="ARBA00022692"/>
    </source>
</evidence>
<reference evidence="7" key="1">
    <citation type="journal article" date="2015" name="Proc. Natl. Acad. Sci. U.S.A.">
        <title>Networks of energetic and metabolic interactions define dynamics in microbial communities.</title>
        <authorList>
            <person name="Embree M."/>
            <person name="Liu J.K."/>
            <person name="Al-Bassam M.M."/>
            <person name="Zengler K."/>
        </authorList>
    </citation>
    <scope>NUCLEOTIDE SEQUENCE</scope>
</reference>
<feature type="transmembrane region" description="Helical" evidence="6">
    <location>
        <begin position="177"/>
        <end position="201"/>
    </location>
</feature>
<gene>
    <name evidence="7" type="ORF">ASZ90_003763</name>
</gene>
<evidence type="ECO:0000256" key="1">
    <source>
        <dbReference type="ARBA" id="ARBA00004141"/>
    </source>
</evidence>
<dbReference type="PANTHER" id="PTHR13353">
    <property type="entry name" value="TRANSMEMBRANE PROTEIN 19"/>
    <property type="match status" value="1"/>
</dbReference>
<evidence type="ECO:0000256" key="4">
    <source>
        <dbReference type="ARBA" id="ARBA00022989"/>
    </source>
</evidence>
<comment type="caution">
    <text evidence="7">The sequence shown here is derived from an EMBL/GenBank/DDBJ whole genome shotgun (WGS) entry which is preliminary data.</text>
</comment>
<proteinExistence type="inferred from homology"/>
<feature type="transmembrane region" description="Helical" evidence="6">
    <location>
        <begin position="412"/>
        <end position="434"/>
    </location>
</feature>
<dbReference type="GO" id="GO:0016301">
    <property type="term" value="F:kinase activity"/>
    <property type="evidence" value="ECO:0007669"/>
    <property type="project" value="UniProtKB-KW"/>
</dbReference>
<keyword evidence="7" id="KW-0418">Kinase</keyword>
<dbReference type="PANTHER" id="PTHR13353:SF5">
    <property type="entry name" value="TRANSMEMBRANE PROTEIN 19"/>
    <property type="match status" value="1"/>
</dbReference>
<dbReference type="GO" id="GO:0016020">
    <property type="term" value="C:membrane"/>
    <property type="evidence" value="ECO:0007669"/>
    <property type="project" value="UniProtKB-SubCell"/>
</dbReference>
<evidence type="ECO:0000256" key="2">
    <source>
        <dbReference type="ARBA" id="ARBA00009012"/>
    </source>
</evidence>
<feature type="transmembrane region" description="Helical" evidence="6">
    <location>
        <begin position="472"/>
        <end position="491"/>
    </location>
</feature>
<name>A0A0W8FZV0_9ZZZZ</name>
<feature type="transmembrane region" description="Helical" evidence="6">
    <location>
        <begin position="88"/>
        <end position="105"/>
    </location>
</feature>